<dbReference type="Gene3D" id="3.40.190.10">
    <property type="entry name" value="Periplasmic binding protein-like II"/>
    <property type="match status" value="2"/>
</dbReference>
<keyword evidence="3" id="KW-0238">DNA-binding</keyword>
<dbReference type="Gene3D" id="1.10.10.10">
    <property type="entry name" value="Winged helix-like DNA-binding domain superfamily/Winged helix DNA-binding domain"/>
    <property type="match status" value="1"/>
</dbReference>
<dbReference type="Pfam" id="PF03466">
    <property type="entry name" value="LysR_substrate"/>
    <property type="match status" value="1"/>
</dbReference>
<keyword evidence="2" id="KW-0805">Transcription regulation</keyword>
<dbReference type="InterPro" id="IPR005119">
    <property type="entry name" value="LysR_subst-bd"/>
</dbReference>
<accession>A0ABT3ZJJ6</accession>
<dbReference type="InterPro" id="IPR036388">
    <property type="entry name" value="WH-like_DNA-bd_sf"/>
</dbReference>
<evidence type="ECO:0000256" key="1">
    <source>
        <dbReference type="ARBA" id="ARBA00009437"/>
    </source>
</evidence>
<feature type="domain" description="HTH lysR-type" evidence="5">
    <location>
        <begin position="1"/>
        <end position="59"/>
    </location>
</feature>
<protein>
    <submittedName>
        <fullName evidence="6">CysB family HTH-type transcriptional regulator</fullName>
    </submittedName>
</protein>
<evidence type="ECO:0000313" key="6">
    <source>
        <dbReference type="EMBL" id="MCY0386686.1"/>
    </source>
</evidence>
<evidence type="ECO:0000256" key="4">
    <source>
        <dbReference type="ARBA" id="ARBA00023163"/>
    </source>
</evidence>
<evidence type="ECO:0000259" key="5">
    <source>
        <dbReference type="PROSITE" id="PS50931"/>
    </source>
</evidence>
<dbReference type="NCBIfam" id="NF009327">
    <property type="entry name" value="PRK12684.1"/>
    <property type="match status" value="1"/>
</dbReference>
<dbReference type="PANTHER" id="PTHR30126">
    <property type="entry name" value="HTH-TYPE TRANSCRIPTIONAL REGULATOR"/>
    <property type="match status" value="1"/>
</dbReference>
<evidence type="ECO:0000256" key="2">
    <source>
        <dbReference type="ARBA" id="ARBA00023015"/>
    </source>
</evidence>
<keyword evidence="7" id="KW-1185">Reference proteome</keyword>
<dbReference type="SUPFAM" id="SSF53850">
    <property type="entry name" value="Periplasmic binding protein-like II"/>
    <property type="match status" value="1"/>
</dbReference>
<evidence type="ECO:0000313" key="7">
    <source>
        <dbReference type="Proteomes" id="UP001082899"/>
    </source>
</evidence>
<proteinExistence type="inferred from homology"/>
<dbReference type="SUPFAM" id="SSF46785">
    <property type="entry name" value="Winged helix' DNA-binding domain"/>
    <property type="match status" value="1"/>
</dbReference>
<reference evidence="6" key="1">
    <citation type="submission" date="2022-11" db="EMBL/GenBank/DDBJ databases">
        <title>Robbsia betulipollinis sp. nov., isolated from pollen of birch (Betula pendula).</title>
        <authorList>
            <person name="Shi H."/>
            <person name="Ambika Manirajan B."/>
            <person name="Ratering S."/>
            <person name="Geissler-Plaum R."/>
            <person name="Schnell S."/>
        </authorList>
    </citation>
    <scope>NUCLEOTIDE SEQUENCE</scope>
    <source>
        <strain evidence="6">Bb-Pol-6</strain>
    </source>
</reference>
<organism evidence="6 7">
    <name type="scientific">Robbsia betulipollinis</name>
    <dbReference type="NCBI Taxonomy" id="2981849"/>
    <lineage>
        <taxon>Bacteria</taxon>
        <taxon>Pseudomonadati</taxon>
        <taxon>Pseudomonadota</taxon>
        <taxon>Betaproteobacteria</taxon>
        <taxon>Burkholderiales</taxon>
        <taxon>Burkholderiaceae</taxon>
        <taxon>Robbsia</taxon>
    </lineage>
</organism>
<name>A0ABT3ZJJ6_9BURK</name>
<dbReference type="PANTHER" id="PTHR30126:SF6">
    <property type="entry name" value="HTH-TYPE TRANSCRIPTIONAL REGULATOR CYSB-RELATED"/>
    <property type="match status" value="1"/>
</dbReference>
<dbReference type="PRINTS" id="PR00039">
    <property type="entry name" value="HTHLYSR"/>
</dbReference>
<dbReference type="PROSITE" id="PS50931">
    <property type="entry name" value="HTH_LYSR"/>
    <property type="match status" value="1"/>
</dbReference>
<sequence>MNFQQLRFVREAVRQNLNLTEVANVLQTSQSGVSKQIKDLESELGIQLFIRRGKRITGLTDAGSGVMDLVERVLCEKENLCRAADHYACENEGRLILATTHTQARYALPDVIQQFCRAFPLVSLALRQGSPAQVAAMVANGVADIGIATEALDRHPGLTTFSAYSWQHAVVVPQEHPLTRVPRPSLADIARHRIVTYDAEISGRAQIDAAFADAGVVPSIALTATDADVIKTYVKIGLGVGIVSAMAIEPTAAGELVVLDTPGMFAASTTRIGVRNGAYLRAYGYRMIEMFAPHLTRDVVDAGMDSGWSDRDTAWPADAAE</sequence>
<comment type="caution">
    <text evidence="6">The sequence shown here is derived from an EMBL/GenBank/DDBJ whole genome shotgun (WGS) entry which is preliminary data.</text>
</comment>
<dbReference type="InterPro" id="IPR037423">
    <property type="entry name" value="CysB_PBP2"/>
</dbReference>
<dbReference type="EMBL" id="JAPMXC010000001">
    <property type="protein sequence ID" value="MCY0386686.1"/>
    <property type="molecule type" value="Genomic_DNA"/>
</dbReference>
<gene>
    <name evidence="6" type="ORF">OVY01_05425</name>
</gene>
<dbReference type="RefSeq" id="WP_267846248.1">
    <property type="nucleotide sequence ID" value="NZ_JAPMXC010000001.1"/>
</dbReference>
<dbReference type="Proteomes" id="UP001082899">
    <property type="component" value="Unassembled WGS sequence"/>
</dbReference>
<dbReference type="InterPro" id="IPR036390">
    <property type="entry name" value="WH_DNA-bd_sf"/>
</dbReference>
<keyword evidence="4" id="KW-0804">Transcription</keyword>
<dbReference type="CDD" id="cd08413">
    <property type="entry name" value="PBP2_CysB_like"/>
    <property type="match status" value="1"/>
</dbReference>
<comment type="similarity">
    <text evidence="1">Belongs to the LysR transcriptional regulatory family.</text>
</comment>
<evidence type="ECO:0000256" key="3">
    <source>
        <dbReference type="ARBA" id="ARBA00023125"/>
    </source>
</evidence>
<dbReference type="InterPro" id="IPR000847">
    <property type="entry name" value="LysR_HTH_N"/>
</dbReference>
<dbReference type="Pfam" id="PF00126">
    <property type="entry name" value="HTH_1"/>
    <property type="match status" value="1"/>
</dbReference>